<protein>
    <submittedName>
        <fullName evidence="1">Uncharacterized protein</fullName>
    </submittedName>
</protein>
<dbReference type="AlphaFoldDB" id="A0A0B4H1S0"/>
<dbReference type="Proteomes" id="UP000031192">
    <property type="component" value="Unassembled WGS sequence"/>
</dbReference>
<accession>A0A0B4H1S0</accession>
<dbReference type="OrthoDB" id="6486656at2759"/>
<keyword evidence="2" id="KW-1185">Reference proteome</keyword>
<proteinExistence type="predicted"/>
<organism evidence="1 2">
    <name type="scientific">Metarhizium guizhouense (strain ARSEF 977)</name>
    <dbReference type="NCBI Taxonomy" id="1276136"/>
    <lineage>
        <taxon>Eukaryota</taxon>
        <taxon>Fungi</taxon>
        <taxon>Dikarya</taxon>
        <taxon>Ascomycota</taxon>
        <taxon>Pezizomycotina</taxon>
        <taxon>Sordariomycetes</taxon>
        <taxon>Hypocreomycetidae</taxon>
        <taxon>Hypocreales</taxon>
        <taxon>Clavicipitaceae</taxon>
        <taxon>Metarhizium</taxon>
    </lineage>
</organism>
<reference evidence="1 2" key="1">
    <citation type="journal article" date="2014" name="Proc. Natl. Acad. Sci. U.S.A.">
        <title>Trajectory and genomic determinants of fungal-pathogen speciation and host adaptation.</title>
        <authorList>
            <person name="Hu X."/>
            <person name="Xiao G."/>
            <person name="Zheng P."/>
            <person name="Shang Y."/>
            <person name="Su Y."/>
            <person name="Zhang X."/>
            <person name="Liu X."/>
            <person name="Zhan S."/>
            <person name="St Leger R.J."/>
            <person name="Wang C."/>
        </authorList>
    </citation>
    <scope>NUCLEOTIDE SEQUENCE [LARGE SCALE GENOMIC DNA]</scope>
    <source>
        <strain evidence="1 2">ARSEF 977</strain>
    </source>
</reference>
<dbReference type="CDD" id="cd12148">
    <property type="entry name" value="fungal_TF_MHR"/>
    <property type="match status" value="1"/>
</dbReference>
<sequence>MLAIKYHHLRALIYRPYLCHPLLMHLGDPAATISQLDWPLIRANERACIMEARETARLLHGISSKEDLVHDFPWWQMISCLVCASSILLVSSMFAEESLELSPELDTVGLSDDAETCLKVFDALSKNSPGARIARNRAGKTALGSSASRTLHVKLQGD</sequence>
<dbReference type="EMBL" id="AZNH01000025">
    <property type="protein sequence ID" value="KID85942.1"/>
    <property type="molecule type" value="Genomic_DNA"/>
</dbReference>
<evidence type="ECO:0000313" key="2">
    <source>
        <dbReference type="Proteomes" id="UP000031192"/>
    </source>
</evidence>
<gene>
    <name evidence="1" type="ORF">MGU_06859</name>
</gene>
<evidence type="ECO:0000313" key="1">
    <source>
        <dbReference type="EMBL" id="KID85942.1"/>
    </source>
</evidence>
<name>A0A0B4H1S0_METGA</name>
<dbReference type="HOGENOM" id="CLU_1669790_0_0_1"/>
<comment type="caution">
    <text evidence="1">The sequence shown here is derived from an EMBL/GenBank/DDBJ whole genome shotgun (WGS) entry which is preliminary data.</text>
</comment>